<organism evidence="2 3">
    <name type="scientific">Thermofilum pendens (strain DSM 2475 / Hrk 5)</name>
    <dbReference type="NCBI Taxonomy" id="368408"/>
    <lineage>
        <taxon>Archaea</taxon>
        <taxon>Thermoproteota</taxon>
        <taxon>Thermoprotei</taxon>
        <taxon>Thermofilales</taxon>
        <taxon>Thermofilaceae</taxon>
        <taxon>Thermofilum</taxon>
    </lineage>
</organism>
<dbReference type="STRING" id="368408.Tpen_1671"/>
<keyword evidence="1" id="KW-0812">Transmembrane</keyword>
<dbReference type="SUPFAM" id="SSF51445">
    <property type="entry name" value="(Trans)glycosidases"/>
    <property type="match status" value="1"/>
</dbReference>
<dbReference type="EMBL" id="CP000505">
    <property type="protein sequence ID" value="ABL79066.1"/>
    <property type="molecule type" value="Genomic_DNA"/>
</dbReference>
<name>A1S0T6_THEPD</name>
<evidence type="ECO:0000313" key="3">
    <source>
        <dbReference type="Proteomes" id="UP000000641"/>
    </source>
</evidence>
<gene>
    <name evidence="2" type="ordered locus">Tpen_1671</name>
</gene>
<accession>A1S0T6</accession>
<protein>
    <submittedName>
        <fullName evidence="2">Uncharacterized protein</fullName>
    </submittedName>
</protein>
<evidence type="ECO:0000256" key="1">
    <source>
        <dbReference type="SAM" id="Phobius"/>
    </source>
</evidence>
<dbReference type="EnsemblBacteria" id="ABL79066">
    <property type="protein sequence ID" value="ABL79066"/>
    <property type="gene ID" value="Tpen_1671"/>
</dbReference>
<dbReference type="eggNOG" id="arCOG07455">
    <property type="taxonomic scope" value="Archaea"/>
</dbReference>
<evidence type="ECO:0000313" key="2">
    <source>
        <dbReference type="EMBL" id="ABL79066.1"/>
    </source>
</evidence>
<dbReference type="Proteomes" id="UP000000641">
    <property type="component" value="Chromosome"/>
</dbReference>
<reference evidence="3" key="1">
    <citation type="journal article" date="2008" name="J. Bacteriol.">
        <title>Genome sequence of Thermofilum pendens reveals an exceptional loss of biosynthetic pathways without genome reduction.</title>
        <authorList>
            <person name="Anderson I."/>
            <person name="Rodriguez J."/>
            <person name="Susanti D."/>
            <person name="Porat I."/>
            <person name="Reich C."/>
            <person name="Ulrich L.E."/>
            <person name="Elkins J.G."/>
            <person name="Mavromatis K."/>
            <person name="Lykidis A."/>
            <person name="Kim E."/>
            <person name="Thompson L.S."/>
            <person name="Nolan M."/>
            <person name="Land M."/>
            <person name="Copeland A."/>
            <person name="Lapidus A."/>
            <person name="Lucas S."/>
            <person name="Detter C."/>
            <person name="Zhulin I.B."/>
            <person name="Olsen G.J."/>
            <person name="Whitman W."/>
            <person name="Mukhopadhyay B."/>
            <person name="Bristow J."/>
            <person name="Kyrpides N."/>
        </authorList>
    </citation>
    <scope>NUCLEOTIDE SEQUENCE [LARGE SCALE GENOMIC DNA]</scope>
    <source>
        <strain evidence="3">DSM 2475 / Hrk 5</strain>
    </source>
</reference>
<dbReference type="AlphaFoldDB" id="A1S0T6"/>
<keyword evidence="3" id="KW-1185">Reference proteome</keyword>
<keyword evidence="1" id="KW-0472">Membrane</keyword>
<dbReference type="InterPro" id="IPR017853">
    <property type="entry name" value="GH"/>
</dbReference>
<sequence>MLINFLQNARAMSSLLLAFLLILLLTLPSLYAVPNNSARLVAWVVPWGERVDAREVPGYMVPGVVVAYDVDRGVEPPSLSQWLSYSVSQIEALRSSGREVFVNLFCEKYVPSWSWRGGLKTVRLDGRVLAELKRVLGDGEGAYIGFSELTSCVNDAGCREELSAAYRELREAFPAAKLYYYGSGGDDVNALLDLQAKAGLDYVGIDFWDLELGPQGVRVKRYLVSKVEELARRLGWGKVIVGEVGLRVDDEEAYIEPWNWGRRRVFNESADARYYSEILTGLLVEEKVAPAFIGVWAWNDGVFAVRGENDVLDVLSRFATSSPEGSASTVRLNTPLPWVFPWVAVALAPIAVFVAVILQRRHRSKRGAPGNA</sequence>
<dbReference type="KEGG" id="tpe:Tpen_1671"/>
<dbReference type="Gene3D" id="3.20.20.80">
    <property type="entry name" value="Glycosidases"/>
    <property type="match status" value="1"/>
</dbReference>
<keyword evidence="1" id="KW-1133">Transmembrane helix</keyword>
<dbReference type="HOGENOM" id="CLU_048987_0_0_2"/>
<proteinExistence type="predicted"/>
<feature type="transmembrane region" description="Helical" evidence="1">
    <location>
        <begin position="338"/>
        <end position="358"/>
    </location>
</feature>